<feature type="transmembrane region" description="Helical" evidence="2">
    <location>
        <begin position="246"/>
        <end position="267"/>
    </location>
</feature>
<dbReference type="RefSeq" id="WP_211194776.1">
    <property type="nucleotide sequence ID" value="NZ_JABBJJ010000593.1"/>
</dbReference>
<feature type="transmembrane region" description="Helical" evidence="2">
    <location>
        <begin position="57"/>
        <end position="81"/>
    </location>
</feature>
<dbReference type="Proteomes" id="UP000518300">
    <property type="component" value="Unassembled WGS sequence"/>
</dbReference>
<evidence type="ECO:0000313" key="3">
    <source>
        <dbReference type="EMBL" id="NMO23368.1"/>
    </source>
</evidence>
<accession>A0A848LYU2</accession>
<gene>
    <name evidence="3" type="ORF">HG543_52200</name>
</gene>
<evidence type="ECO:0000256" key="1">
    <source>
        <dbReference type="SAM" id="MobiDB-lite"/>
    </source>
</evidence>
<comment type="caution">
    <text evidence="3">The sequence shown here is derived from an EMBL/GenBank/DDBJ whole genome shotgun (WGS) entry which is preliminary data.</text>
</comment>
<dbReference type="AlphaFoldDB" id="A0A848LYU2"/>
<keyword evidence="2" id="KW-1133">Transmembrane helix</keyword>
<evidence type="ECO:0000313" key="4">
    <source>
        <dbReference type="Proteomes" id="UP000518300"/>
    </source>
</evidence>
<reference evidence="3 4" key="1">
    <citation type="submission" date="2020-04" db="EMBL/GenBank/DDBJ databases">
        <title>Draft genome of Pyxidicoccus fallax type strain.</title>
        <authorList>
            <person name="Whitworth D.E."/>
        </authorList>
    </citation>
    <scope>NUCLEOTIDE SEQUENCE [LARGE SCALE GENOMIC DNA]</scope>
    <source>
        <strain evidence="3 4">DSM 14698</strain>
    </source>
</reference>
<feature type="transmembrane region" description="Helical" evidence="2">
    <location>
        <begin position="102"/>
        <end position="122"/>
    </location>
</feature>
<name>A0A848LYU2_9BACT</name>
<keyword evidence="2" id="KW-0472">Membrane</keyword>
<organism evidence="3 4">
    <name type="scientific">Pyxidicoccus fallax</name>
    <dbReference type="NCBI Taxonomy" id="394095"/>
    <lineage>
        <taxon>Bacteria</taxon>
        <taxon>Pseudomonadati</taxon>
        <taxon>Myxococcota</taxon>
        <taxon>Myxococcia</taxon>
        <taxon>Myxococcales</taxon>
        <taxon>Cystobacterineae</taxon>
        <taxon>Myxococcaceae</taxon>
        <taxon>Pyxidicoccus</taxon>
    </lineage>
</organism>
<feature type="transmembrane region" description="Helical" evidence="2">
    <location>
        <begin position="215"/>
        <end position="234"/>
    </location>
</feature>
<feature type="region of interest" description="Disordered" evidence="1">
    <location>
        <begin position="320"/>
        <end position="344"/>
    </location>
</feature>
<feature type="transmembrane region" description="Helical" evidence="2">
    <location>
        <begin position="279"/>
        <end position="299"/>
    </location>
</feature>
<dbReference type="EMBL" id="JABBJJ010000593">
    <property type="protein sequence ID" value="NMO23368.1"/>
    <property type="molecule type" value="Genomic_DNA"/>
</dbReference>
<keyword evidence="4" id="KW-1185">Reference proteome</keyword>
<feature type="non-terminal residue" evidence="3">
    <location>
        <position position="408"/>
    </location>
</feature>
<feature type="compositionally biased region" description="Low complexity" evidence="1">
    <location>
        <begin position="327"/>
        <end position="338"/>
    </location>
</feature>
<proteinExistence type="predicted"/>
<protein>
    <submittedName>
        <fullName evidence="3">Uncharacterized protein</fullName>
    </submittedName>
</protein>
<feature type="transmembrane region" description="Helical" evidence="2">
    <location>
        <begin position="142"/>
        <end position="165"/>
    </location>
</feature>
<evidence type="ECO:0000256" key="2">
    <source>
        <dbReference type="SAM" id="Phobius"/>
    </source>
</evidence>
<sequence length="408" mass="43398">MEGKQPELAPESEPSWWQLALTQWGGLMLSSGVAVIAMVATWYLAGSRTGEAFRQMHWSWQAGAAVLAGVLILLLGLWMRAGDVQQRWHAFSSAVVTISPTLVKPLLVGCLGVVLTLCYLVLDDSKSARSLVSTGDSAGRAPYLLGILFLCSLPALLTTCVSLLIERRMLRGDFAFAVDPTLEASKAVLVEQVRKNWAYERTIMEGSIQRMGRHAAILGFLTSSIIATCAVINLRFPWEETPWPRMALAVGTAATISFTMHMAQIFFRSASNDATARMMAWGSRALLVVSICALFFSALGDSLTTPVQVVAPTPAPTLSEQPVPLGQAAASAQPAAPVEEAKTDTPSVAAFGAEAEAPEQDAPADPNPLRGRAGALLIGVAVALLGERMLRVVTNRAAGMLGAVAYAH</sequence>
<feature type="transmembrane region" description="Helical" evidence="2">
    <location>
        <begin position="21"/>
        <end position="45"/>
    </location>
</feature>
<keyword evidence="2" id="KW-0812">Transmembrane</keyword>